<dbReference type="InterPro" id="IPR018117">
    <property type="entry name" value="C5_DNA_meth_AS"/>
</dbReference>
<evidence type="ECO:0000256" key="1">
    <source>
        <dbReference type="ARBA" id="ARBA00022603"/>
    </source>
</evidence>
<evidence type="ECO:0000313" key="9">
    <source>
        <dbReference type="EMBL" id="MFC0593748.1"/>
    </source>
</evidence>
<dbReference type="SUPFAM" id="SSF53335">
    <property type="entry name" value="S-adenosyl-L-methionine-dependent methyltransferases"/>
    <property type="match status" value="1"/>
</dbReference>
<evidence type="ECO:0000256" key="6">
    <source>
        <dbReference type="PROSITE-ProRule" id="PRU01016"/>
    </source>
</evidence>
<dbReference type="PANTHER" id="PTHR10629:SF52">
    <property type="entry name" value="DNA (CYTOSINE-5)-METHYLTRANSFERASE 1"/>
    <property type="match status" value="1"/>
</dbReference>
<evidence type="ECO:0000256" key="3">
    <source>
        <dbReference type="ARBA" id="ARBA00022691"/>
    </source>
</evidence>
<comment type="catalytic activity">
    <reaction evidence="5 8">
        <text>a 2'-deoxycytidine in DNA + S-adenosyl-L-methionine = a 5-methyl-2'-deoxycytidine in DNA + S-adenosyl-L-homocysteine + H(+)</text>
        <dbReference type="Rhea" id="RHEA:13681"/>
        <dbReference type="Rhea" id="RHEA-COMP:11369"/>
        <dbReference type="Rhea" id="RHEA-COMP:11370"/>
        <dbReference type="ChEBI" id="CHEBI:15378"/>
        <dbReference type="ChEBI" id="CHEBI:57856"/>
        <dbReference type="ChEBI" id="CHEBI:59789"/>
        <dbReference type="ChEBI" id="CHEBI:85452"/>
        <dbReference type="ChEBI" id="CHEBI:85454"/>
        <dbReference type="EC" id="2.1.1.37"/>
    </reaction>
</comment>
<dbReference type="Gene3D" id="3.40.50.150">
    <property type="entry name" value="Vaccinia Virus protein VP39"/>
    <property type="match status" value="1"/>
</dbReference>
<dbReference type="InterPro" id="IPR001525">
    <property type="entry name" value="C5_MeTfrase"/>
</dbReference>
<organism evidence="9 10">
    <name type="scientific">Ottowia pentelensis</name>
    <dbReference type="NCBI Taxonomy" id="511108"/>
    <lineage>
        <taxon>Bacteria</taxon>
        <taxon>Pseudomonadati</taxon>
        <taxon>Pseudomonadota</taxon>
        <taxon>Betaproteobacteria</taxon>
        <taxon>Burkholderiales</taxon>
        <taxon>Comamonadaceae</taxon>
        <taxon>Ottowia</taxon>
    </lineage>
</organism>
<dbReference type="PANTHER" id="PTHR10629">
    <property type="entry name" value="CYTOSINE-SPECIFIC METHYLTRANSFERASE"/>
    <property type="match status" value="1"/>
</dbReference>
<evidence type="ECO:0000313" key="10">
    <source>
        <dbReference type="Proteomes" id="UP001589834"/>
    </source>
</evidence>
<dbReference type="InterPro" id="IPR029063">
    <property type="entry name" value="SAM-dependent_MTases_sf"/>
</dbReference>
<dbReference type="Pfam" id="PF00145">
    <property type="entry name" value="DNA_methylase"/>
    <property type="match status" value="1"/>
</dbReference>
<feature type="active site" evidence="6">
    <location>
        <position position="95"/>
    </location>
</feature>
<dbReference type="EC" id="2.1.1.37" evidence="8"/>
<keyword evidence="2 6" id="KW-0808">Transferase</keyword>
<dbReference type="Proteomes" id="UP001589834">
    <property type="component" value="Unassembled WGS sequence"/>
</dbReference>
<keyword evidence="1 6" id="KW-0489">Methyltransferase</keyword>
<evidence type="ECO:0000256" key="5">
    <source>
        <dbReference type="ARBA" id="ARBA00047422"/>
    </source>
</evidence>
<keyword evidence="10" id="KW-1185">Reference proteome</keyword>
<dbReference type="NCBIfam" id="TIGR00675">
    <property type="entry name" value="dcm"/>
    <property type="match status" value="1"/>
</dbReference>
<dbReference type="PROSITE" id="PS00095">
    <property type="entry name" value="C5_MTASE_2"/>
    <property type="match status" value="1"/>
</dbReference>
<proteinExistence type="inferred from homology"/>
<gene>
    <name evidence="9" type="ORF">ACFFGG_14440</name>
</gene>
<keyword evidence="3 6" id="KW-0949">S-adenosyl-L-methionine</keyword>
<evidence type="ECO:0000256" key="8">
    <source>
        <dbReference type="RuleBase" id="RU000417"/>
    </source>
</evidence>
<evidence type="ECO:0000256" key="4">
    <source>
        <dbReference type="ARBA" id="ARBA00022747"/>
    </source>
</evidence>
<dbReference type="GO" id="GO:0003886">
    <property type="term" value="F:DNA (cytosine-5-)-methyltransferase activity"/>
    <property type="evidence" value="ECO:0007669"/>
    <property type="project" value="UniProtKB-EC"/>
</dbReference>
<accession>A0ABV6PV76</accession>
<protein>
    <recommendedName>
        <fullName evidence="8">Cytosine-specific methyltransferase</fullName>
        <ecNumber evidence="8">2.1.1.37</ecNumber>
    </recommendedName>
</protein>
<dbReference type="Gene3D" id="3.90.120.10">
    <property type="entry name" value="DNA Methylase, subunit A, domain 2"/>
    <property type="match status" value="1"/>
</dbReference>
<dbReference type="EMBL" id="JBHLTN010000029">
    <property type="protein sequence ID" value="MFC0593748.1"/>
    <property type="molecule type" value="Genomic_DNA"/>
</dbReference>
<evidence type="ECO:0000256" key="7">
    <source>
        <dbReference type="RuleBase" id="RU000416"/>
    </source>
</evidence>
<reference evidence="9 10" key="1">
    <citation type="submission" date="2024-09" db="EMBL/GenBank/DDBJ databases">
        <authorList>
            <person name="Sun Q."/>
            <person name="Mori K."/>
        </authorList>
    </citation>
    <scope>NUCLEOTIDE SEQUENCE [LARGE SCALE GENOMIC DNA]</scope>
    <source>
        <strain evidence="9 10">NCAIM B.02336</strain>
    </source>
</reference>
<dbReference type="RefSeq" id="WP_377542671.1">
    <property type="nucleotide sequence ID" value="NZ_JBHUHJ010000001.1"/>
</dbReference>
<dbReference type="PROSITE" id="PS00094">
    <property type="entry name" value="C5_MTASE_1"/>
    <property type="match status" value="1"/>
</dbReference>
<dbReference type="GO" id="GO:0032259">
    <property type="term" value="P:methylation"/>
    <property type="evidence" value="ECO:0007669"/>
    <property type="project" value="UniProtKB-KW"/>
</dbReference>
<comment type="caution">
    <text evidence="9">The sequence shown here is derived from an EMBL/GenBank/DDBJ whole genome shotgun (WGS) entry which is preliminary data.</text>
</comment>
<dbReference type="PRINTS" id="PR00105">
    <property type="entry name" value="C5METTRFRASE"/>
</dbReference>
<name>A0ABV6PV76_9BURK</name>
<sequence length="449" mass="49882">MLRFVDLFSGCGGLSLGLASAGHQGLFSIEKDAMAFATFKANLIDEPRNGLRRFQWPEWLPKQACGIDELLAAHRTELESLAAEEIDLIAGGPPCQGFSFAGRRQADDPRNQLFTKYLEVVTIVRPTAVLLENVPGMAVAHGSSPVFNGKLASGITGSFLERLVTELSTLGYDVEARIVNATDYGVPQKRSRLIVVGLLKERFRQATTRPLAAQVFERLRSHREAFLSSLGLSAPVTAIEAIGDLSIFGRNGAIWDLKECKDPVSPRGFLEVAYDGRRSRSSYQTLMRRGMGQEPMDSMRLARHSDEVRSRFSEIIRTCRQGVRMNDQDRATFKLKKHRIYPMSADEPAPTITTLPDDILHFGDPRILTVREYARLQSFPDWFAFKGKYTTGGDRRTKECPRYTQVGNAVPPLLGLALGKALEFVIKKHKLDPEVDLDQESGVVEAQAA</sequence>
<comment type="similarity">
    <text evidence="6 7">Belongs to the class I-like SAM-binding methyltransferase superfamily. C5-methyltransferase family.</text>
</comment>
<keyword evidence="4" id="KW-0680">Restriction system</keyword>
<dbReference type="PROSITE" id="PS51679">
    <property type="entry name" value="SAM_MT_C5"/>
    <property type="match status" value="1"/>
</dbReference>
<evidence type="ECO:0000256" key="2">
    <source>
        <dbReference type="ARBA" id="ARBA00022679"/>
    </source>
</evidence>
<dbReference type="InterPro" id="IPR031303">
    <property type="entry name" value="C5_meth_CS"/>
</dbReference>
<dbReference type="InterPro" id="IPR050390">
    <property type="entry name" value="C5-Methyltransferase"/>
</dbReference>